<reference evidence="11 13" key="1">
    <citation type="submission" date="2008-03" db="EMBL/GenBank/DDBJ databases">
        <title>Annotation of Ixodes scapularis.</title>
        <authorList>
            <consortium name="Ixodes scapularis Genome Project Consortium"/>
            <person name="Caler E."/>
            <person name="Hannick L.I."/>
            <person name="Bidwell S."/>
            <person name="Joardar V."/>
            <person name="Thiagarajan M."/>
            <person name="Amedeo P."/>
            <person name="Galinsky K.J."/>
            <person name="Schobel S."/>
            <person name="Inman J."/>
            <person name="Hostetler J."/>
            <person name="Miller J."/>
            <person name="Hammond M."/>
            <person name="Megy K."/>
            <person name="Lawson D."/>
            <person name="Kodira C."/>
            <person name="Sutton G."/>
            <person name="Meyer J."/>
            <person name="Hill C.A."/>
            <person name="Birren B."/>
            <person name="Nene V."/>
            <person name="Collins F."/>
            <person name="Alarcon-Chaidez F."/>
            <person name="Wikel S."/>
            <person name="Strausberg R."/>
        </authorList>
    </citation>
    <scope>NUCLEOTIDE SEQUENCE [LARGE SCALE GENOMIC DNA]</scope>
    <source>
        <strain evidence="13">Wikel</strain>
        <strain evidence="11">Wikel colony</strain>
    </source>
</reference>
<dbReference type="PANTHER" id="PTHR12231:SF253">
    <property type="entry name" value="DPR-INTERACTING PROTEIN ETA, ISOFORM B-RELATED"/>
    <property type="match status" value="1"/>
</dbReference>
<dbReference type="VEuPathDB" id="VectorBase:ISCW017420"/>
<evidence type="ECO:0000256" key="4">
    <source>
        <dbReference type="ARBA" id="ARBA00022737"/>
    </source>
</evidence>
<dbReference type="InterPro" id="IPR036179">
    <property type="entry name" value="Ig-like_dom_sf"/>
</dbReference>
<dbReference type="SMART" id="SM00408">
    <property type="entry name" value="IGc2"/>
    <property type="match status" value="5"/>
</dbReference>
<keyword evidence="8" id="KW-1015">Disulfide bond</keyword>
<dbReference type="STRING" id="6945.B7PCC8"/>
<proteinExistence type="predicted"/>
<dbReference type="FunFam" id="2.60.40.10:FF:000017">
    <property type="entry name" value="Down syndrome cell adhesion molecule b"/>
    <property type="match status" value="1"/>
</dbReference>
<dbReference type="GO" id="GO:0098632">
    <property type="term" value="F:cell-cell adhesion mediator activity"/>
    <property type="evidence" value="ECO:0000318"/>
    <property type="project" value="GO_Central"/>
</dbReference>
<dbReference type="VEuPathDB" id="VectorBase:ISCI017420"/>
<feature type="domain" description="Ig-like" evidence="10">
    <location>
        <begin position="372"/>
        <end position="462"/>
    </location>
</feature>
<dbReference type="FunCoup" id="B7PCC8">
    <property type="interactions" value="4"/>
</dbReference>
<dbReference type="Pfam" id="PF13927">
    <property type="entry name" value="Ig_3"/>
    <property type="match status" value="1"/>
</dbReference>
<evidence type="ECO:0000313" key="13">
    <source>
        <dbReference type="Proteomes" id="UP000001555"/>
    </source>
</evidence>
<keyword evidence="9" id="KW-0393">Immunoglobulin domain</keyword>
<sequence length="471" mass="50453">MTDTHPVVLAVEGQDIVELACAAQGFPVPSYRWYRELDGRLSDLTRDPRTAQVEGSLFLSGLEVKDSGKYFCLVNNTVGEEQVQTTLSVTAPLKAEVHPAVQKADVGRPATFNCTAAGHPVRSVSWYKDQTRLGSTSRLTLLASGHVLRIDSVLREDAGMYQCYLHNEADSAQASAELLLGDVAPFLSSSFAEQTLSPGATLSLRCAAVGSPIPQVTWKLDGGPVPDLARFRVGDFVTSDSVVVSFVNVTEIRVEDGGEYACSASNVVGDVVHAARIDVHGPPTVRSMGNITVVAGTLLRIICPVSGYPIHGVGWFKGEQSYPCLRARFSMTHATLTVQNVQRASDEGEYACVARSGNLSAQGNTFVHVQVPPVIDSQSLPDVLTANQGMNVKMLCSVVQGDPPISLRWFRGGNVVSRSASVSLQSLEDSSVLTLKGVVMRDSGNYTCVASNRAQAVNKSVTLVVNDSHYR</sequence>
<feature type="domain" description="Ig-like" evidence="10">
    <location>
        <begin position="282"/>
        <end position="368"/>
    </location>
</feature>
<evidence type="ECO:0000313" key="11">
    <source>
        <dbReference type="EMBL" id="EEC04250.1"/>
    </source>
</evidence>
<gene>
    <name evidence="11" type="ORF">IscW_ISCW017420</name>
</gene>
<dbReference type="Pfam" id="PF07679">
    <property type="entry name" value="I-set"/>
    <property type="match status" value="4"/>
</dbReference>
<dbReference type="GO" id="GO:0007411">
    <property type="term" value="P:axon guidance"/>
    <property type="evidence" value="ECO:0000318"/>
    <property type="project" value="GO_Central"/>
</dbReference>
<evidence type="ECO:0000256" key="5">
    <source>
        <dbReference type="ARBA" id="ARBA00022889"/>
    </source>
</evidence>
<dbReference type="InterPro" id="IPR003598">
    <property type="entry name" value="Ig_sub2"/>
</dbReference>
<accession>B7PCC8</accession>
<dbReference type="EMBL" id="ABJB010079716">
    <property type="status" value="NOT_ANNOTATED_CDS"/>
    <property type="molecule type" value="Genomic_DNA"/>
</dbReference>
<protein>
    <submittedName>
        <fullName evidence="11 12">Neural cell adhesion molecule L1, putative</fullName>
    </submittedName>
</protein>
<dbReference type="InterPro" id="IPR013098">
    <property type="entry name" value="Ig_I-set"/>
</dbReference>
<dbReference type="GO" id="GO:0030424">
    <property type="term" value="C:axon"/>
    <property type="evidence" value="ECO:0000318"/>
    <property type="project" value="GO_Central"/>
</dbReference>
<keyword evidence="6" id="KW-1133">Transmembrane helix</keyword>
<dbReference type="VEuPathDB" id="VectorBase:ISCP_021062"/>
<dbReference type="FunFam" id="2.60.40.10:FF:001049">
    <property type="entry name" value="Down syndrome cell adhesion molecule-like protein Dscam2"/>
    <property type="match status" value="1"/>
</dbReference>
<dbReference type="InParanoid" id="B7PCC8"/>
<dbReference type="HOGENOM" id="CLU_048950_0_0_1"/>
<dbReference type="CDD" id="cd20956">
    <property type="entry name" value="IgI_4_Dscam"/>
    <property type="match status" value="1"/>
</dbReference>
<dbReference type="InterPro" id="IPR003599">
    <property type="entry name" value="Ig_sub"/>
</dbReference>
<dbReference type="EnsemblMetazoa" id="ISCW017420-RA">
    <property type="protein sequence ID" value="ISCW017420-PA"/>
    <property type="gene ID" value="ISCW017420"/>
</dbReference>
<evidence type="ECO:0000256" key="1">
    <source>
        <dbReference type="ARBA" id="ARBA00004167"/>
    </source>
</evidence>
<dbReference type="EMBL" id="ABJB011081367">
    <property type="status" value="NOT_ANNOTATED_CDS"/>
    <property type="molecule type" value="Genomic_DNA"/>
</dbReference>
<dbReference type="EMBL" id="ABJB010818616">
    <property type="status" value="NOT_ANNOTATED_CDS"/>
    <property type="molecule type" value="Genomic_DNA"/>
</dbReference>
<dbReference type="GO" id="GO:0005886">
    <property type="term" value="C:plasma membrane"/>
    <property type="evidence" value="ECO:0000318"/>
    <property type="project" value="GO_Central"/>
</dbReference>
<feature type="domain" description="Ig-like" evidence="10">
    <location>
        <begin position="92"/>
        <end position="179"/>
    </location>
</feature>
<dbReference type="SMART" id="SM00409">
    <property type="entry name" value="IG"/>
    <property type="match status" value="5"/>
</dbReference>
<organism>
    <name type="scientific">Ixodes scapularis</name>
    <name type="common">Black-legged tick</name>
    <name type="synonym">Deer tick</name>
    <dbReference type="NCBI Taxonomy" id="6945"/>
    <lineage>
        <taxon>Eukaryota</taxon>
        <taxon>Metazoa</taxon>
        <taxon>Ecdysozoa</taxon>
        <taxon>Arthropoda</taxon>
        <taxon>Chelicerata</taxon>
        <taxon>Arachnida</taxon>
        <taxon>Acari</taxon>
        <taxon>Parasitiformes</taxon>
        <taxon>Ixodida</taxon>
        <taxon>Ixodoidea</taxon>
        <taxon>Ixodidae</taxon>
        <taxon>Ixodinae</taxon>
        <taxon>Ixodes</taxon>
    </lineage>
</organism>
<dbReference type="PaxDb" id="6945-B7PCC8"/>
<name>B7PCC8_IXOSC</name>
<comment type="subcellular location">
    <subcellularLocation>
        <location evidence="1">Membrane</location>
        <topology evidence="1">Single-pass membrane protein</topology>
    </subcellularLocation>
</comment>
<evidence type="ECO:0000256" key="2">
    <source>
        <dbReference type="ARBA" id="ARBA00022692"/>
    </source>
</evidence>
<dbReference type="GO" id="GO:0007156">
    <property type="term" value="P:homophilic cell adhesion via plasma membrane adhesion molecules"/>
    <property type="evidence" value="ECO:0000318"/>
    <property type="project" value="GO_Central"/>
</dbReference>
<evidence type="ECO:0000259" key="10">
    <source>
        <dbReference type="PROSITE" id="PS50835"/>
    </source>
</evidence>
<keyword evidence="2" id="KW-0812">Transmembrane</keyword>
<feature type="domain" description="Ig-like" evidence="10">
    <location>
        <begin position="1"/>
        <end position="88"/>
    </location>
</feature>
<dbReference type="GO" id="GO:0070593">
    <property type="term" value="P:dendrite self-avoidance"/>
    <property type="evidence" value="ECO:0000318"/>
    <property type="project" value="GO_Central"/>
</dbReference>
<evidence type="ECO:0000256" key="7">
    <source>
        <dbReference type="ARBA" id="ARBA00023136"/>
    </source>
</evidence>
<keyword evidence="7" id="KW-0472">Membrane</keyword>
<dbReference type="FunFam" id="2.60.40.10:FF:000658">
    <property type="entry name" value="Neural cell adhesion molecule L1"/>
    <property type="match status" value="1"/>
</dbReference>
<keyword evidence="13" id="KW-1185">Reference proteome</keyword>
<dbReference type="InterPro" id="IPR013783">
    <property type="entry name" value="Ig-like_fold"/>
</dbReference>
<dbReference type="OrthoDB" id="5982258at2759"/>
<evidence type="ECO:0000256" key="3">
    <source>
        <dbReference type="ARBA" id="ARBA00022729"/>
    </source>
</evidence>
<feature type="domain" description="Ig-like" evidence="10">
    <location>
        <begin position="185"/>
        <end position="278"/>
    </location>
</feature>
<dbReference type="PROSITE" id="PS50835">
    <property type="entry name" value="IG_LIKE"/>
    <property type="match status" value="5"/>
</dbReference>
<reference evidence="12" key="2">
    <citation type="submission" date="2020-05" db="UniProtKB">
        <authorList>
            <consortium name="EnsemblMetazoa"/>
        </authorList>
    </citation>
    <scope>IDENTIFICATION</scope>
    <source>
        <strain evidence="12">wikel</strain>
    </source>
</reference>
<keyword evidence="5" id="KW-0130">Cell adhesion</keyword>
<dbReference type="InterPro" id="IPR051170">
    <property type="entry name" value="Neural/epithelial_adhesion"/>
</dbReference>
<keyword evidence="4" id="KW-0677">Repeat</keyword>
<dbReference type="InterPro" id="IPR007110">
    <property type="entry name" value="Ig-like_dom"/>
</dbReference>
<dbReference type="EMBL" id="ABJB010117294">
    <property type="status" value="NOT_ANNOTATED_CDS"/>
    <property type="molecule type" value="Genomic_DNA"/>
</dbReference>
<dbReference type="PANTHER" id="PTHR12231">
    <property type="entry name" value="CTX-RELATED TYPE I TRANSMEMBRANE PROTEIN"/>
    <property type="match status" value="1"/>
</dbReference>
<dbReference type="AlphaFoldDB" id="B7PCC8"/>
<dbReference type="Proteomes" id="UP000001555">
    <property type="component" value="Unassembled WGS sequence"/>
</dbReference>
<evidence type="ECO:0000256" key="6">
    <source>
        <dbReference type="ARBA" id="ARBA00022989"/>
    </source>
</evidence>
<dbReference type="FunFam" id="2.60.40.10:FF:000324">
    <property type="entry name" value="Down syndrome cell adhesion molecule, isoform D"/>
    <property type="match status" value="1"/>
</dbReference>
<keyword evidence="3" id="KW-0732">Signal</keyword>
<dbReference type="EMBL" id="ABJB010099299">
    <property type="status" value="NOT_ANNOTATED_CDS"/>
    <property type="molecule type" value="Genomic_DNA"/>
</dbReference>
<dbReference type="Gene3D" id="2.60.40.10">
    <property type="entry name" value="Immunoglobulins"/>
    <property type="match status" value="5"/>
</dbReference>
<dbReference type="SUPFAM" id="SSF48726">
    <property type="entry name" value="Immunoglobulin"/>
    <property type="match status" value="5"/>
</dbReference>
<evidence type="ECO:0000256" key="8">
    <source>
        <dbReference type="ARBA" id="ARBA00023157"/>
    </source>
</evidence>
<dbReference type="EMBL" id="DS682990">
    <property type="protein sequence ID" value="EEC04250.1"/>
    <property type="molecule type" value="Genomic_DNA"/>
</dbReference>
<evidence type="ECO:0000256" key="9">
    <source>
        <dbReference type="ARBA" id="ARBA00023319"/>
    </source>
</evidence>
<evidence type="ECO:0000313" key="12">
    <source>
        <dbReference type="EnsemblMetazoa" id="ISCW017420-PA"/>
    </source>
</evidence>